<organism evidence="3 4">
    <name type="scientific">Paraburkholderia acidicola</name>
    <dbReference type="NCBI Taxonomy" id="1912599"/>
    <lineage>
        <taxon>Bacteria</taxon>
        <taxon>Pseudomonadati</taxon>
        <taxon>Pseudomonadota</taxon>
        <taxon>Betaproteobacteria</taxon>
        <taxon>Burkholderiales</taxon>
        <taxon>Burkholderiaceae</taxon>
        <taxon>Paraburkholderia</taxon>
    </lineage>
</organism>
<keyword evidence="3" id="KW-0675">Receptor</keyword>
<dbReference type="PANTHER" id="PTHR30535">
    <property type="entry name" value="VITAMIN B12-BINDING PROTEIN"/>
    <property type="match status" value="1"/>
</dbReference>
<gene>
    <name evidence="3" type="ORF">N0A02_14815</name>
</gene>
<evidence type="ECO:0000313" key="4">
    <source>
        <dbReference type="Proteomes" id="UP001469089"/>
    </source>
</evidence>
<keyword evidence="1" id="KW-0732">Signal</keyword>
<dbReference type="EMBL" id="JAOALG010000001">
    <property type="protein sequence ID" value="MEQ5840695.1"/>
    <property type="molecule type" value="Genomic_DNA"/>
</dbReference>
<dbReference type="Proteomes" id="UP001469089">
    <property type="component" value="Unassembled WGS sequence"/>
</dbReference>
<sequence length="300" mass="30891">MSAKRFDAQRRGVLIGGGALLLTTAFGVRAQTSHERRVIVIGGALAETIYALGAQDGSHGTLVGADTTCTYPAATRSLPKIGYQRALSTEGLLSLRPDLVLASAEAGPPSVLDQVKQAGVEVVLFAEHHDVDTVRGKIDGIAKALDADAAGRALRSRFDDAWQGARASVDASSLARRAAKASVLFVMNQSGNQAMVAGQNTAADAMLRYAGVRNAMQGFNGYRPLSPEALVAAAPDIVLTTDEGVQAAGGSAAMLAAPGFATTPAGRASRIVSLDALFLLGFGPRLPAAVTTLNQRLANA</sequence>
<keyword evidence="4" id="KW-1185">Reference proteome</keyword>
<dbReference type="InterPro" id="IPR050902">
    <property type="entry name" value="ABC_Transporter_SBP"/>
</dbReference>
<dbReference type="Gene3D" id="3.40.50.1980">
    <property type="entry name" value="Nitrogenase molybdenum iron protein domain"/>
    <property type="match status" value="2"/>
</dbReference>
<evidence type="ECO:0000313" key="3">
    <source>
        <dbReference type="EMBL" id="MEQ5840695.1"/>
    </source>
</evidence>
<proteinExistence type="predicted"/>
<evidence type="ECO:0000259" key="2">
    <source>
        <dbReference type="PROSITE" id="PS50983"/>
    </source>
</evidence>
<dbReference type="RefSeq" id="WP_349542809.1">
    <property type="nucleotide sequence ID" value="NZ_JAOALG010000001.1"/>
</dbReference>
<feature type="domain" description="Fe/B12 periplasmic-binding" evidence="2">
    <location>
        <begin position="37"/>
        <end position="300"/>
    </location>
</feature>
<name>A0ABV1LN73_9BURK</name>
<comment type="caution">
    <text evidence="3">The sequence shown here is derived from an EMBL/GenBank/DDBJ whole genome shotgun (WGS) entry which is preliminary data.</text>
</comment>
<evidence type="ECO:0000256" key="1">
    <source>
        <dbReference type="ARBA" id="ARBA00022729"/>
    </source>
</evidence>
<reference evidence="3 4" key="1">
    <citation type="journal article" date="2024" name="Chem. Sci.">
        <title>Discovery of a lagriamide polyketide by integrated genome mining, isotopic labeling, and untargeted metabolomics.</title>
        <authorList>
            <person name="Fergusson C.H."/>
            <person name="Saulog J."/>
            <person name="Paulo B.S."/>
            <person name="Wilson D.M."/>
            <person name="Liu D.Y."/>
            <person name="Morehouse N.J."/>
            <person name="Waterworth S."/>
            <person name="Barkei J."/>
            <person name="Gray C.A."/>
            <person name="Kwan J.C."/>
            <person name="Eustaquio A.S."/>
            <person name="Linington R.G."/>
        </authorList>
    </citation>
    <scope>NUCLEOTIDE SEQUENCE [LARGE SCALE GENOMIC DNA]</scope>
    <source>
        <strain evidence="3 4">RL17-338-BIF-B</strain>
    </source>
</reference>
<dbReference type="SUPFAM" id="SSF53807">
    <property type="entry name" value="Helical backbone' metal receptor"/>
    <property type="match status" value="1"/>
</dbReference>
<dbReference type="Pfam" id="PF01497">
    <property type="entry name" value="Peripla_BP_2"/>
    <property type="match status" value="1"/>
</dbReference>
<dbReference type="InterPro" id="IPR002491">
    <property type="entry name" value="ABC_transptr_periplasmic_BD"/>
</dbReference>
<dbReference type="InterPro" id="IPR054828">
    <property type="entry name" value="Vit_B12_bind_prot"/>
</dbReference>
<dbReference type="PANTHER" id="PTHR30535:SF4">
    <property type="entry name" value="HEMIN-BINDING PERIPLASMIC PROTEIN HMUT"/>
    <property type="match status" value="1"/>
</dbReference>
<dbReference type="PROSITE" id="PS50983">
    <property type="entry name" value="FE_B12_PBP"/>
    <property type="match status" value="1"/>
</dbReference>
<protein>
    <submittedName>
        <fullName evidence="3">Helical backbone metal receptor</fullName>
    </submittedName>
</protein>
<accession>A0ABV1LN73</accession>
<dbReference type="NCBIfam" id="NF038402">
    <property type="entry name" value="TroA_like"/>
    <property type="match status" value="1"/>
</dbReference>